<accession>A0ABW8QD99</accession>
<keyword evidence="2" id="KW-1185">Reference proteome</keyword>
<dbReference type="EMBL" id="JBJGWJ010000007">
    <property type="protein sequence ID" value="MFK8294105.1"/>
    <property type="molecule type" value="Genomic_DNA"/>
</dbReference>
<dbReference type="Proteomes" id="UP001622370">
    <property type="component" value="Unassembled WGS sequence"/>
</dbReference>
<gene>
    <name evidence="1" type="ORF">ACI76L_09950</name>
</gene>
<evidence type="ECO:0000313" key="2">
    <source>
        <dbReference type="Proteomes" id="UP001622370"/>
    </source>
</evidence>
<protein>
    <submittedName>
        <fullName evidence="1">Uncharacterized protein</fullName>
    </submittedName>
</protein>
<sequence>MAMLATVKTKMGKAYNELKKLIPDLDQRKLISQMQFCLPGKTPPCSAQGEYFVADQVWVKYDDFDEIVDMVIVDTKLSEKTAFTTGQKLAQQQAGKGKLAYKPQSSIVKDLDKNDLPKKIEQGQEIEIKAFYKMYGDGNNQFLGIK</sequence>
<organism evidence="1 2">
    <name type="scientific">Capnocytophaga stomatis</name>
    <dbReference type="NCBI Taxonomy" id="1848904"/>
    <lineage>
        <taxon>Bacteria</taxon>
        <taxon>Pseudomonadati</taxon>
        <taxon>Bacteroidota</taxon>
        <taxon>Flavobacteriia</taxon>
        <taxon>Flavobacteriales</taxon>
        <taxon>Flavobacteriaceae</taxon>
        <taxon>Capnocytophaga</taxon>
    </lineage>
</organism>
<reference evidence="1 2" key="1">
    <citation type="journal article" date="2016" name="Sci. Rep.">
        <title>Whole genome sequencing identifies a novel species of the genus Capnocytophaga isolated from dog and cat bite wounds in humans.</title>
        <authorList>
            <person name="Zangenah S."/>
            <person name="Abbasi N."/>
            <person name="Andersson A.F."/>
            <person name="Bergman P."/>
        </authorList>
    </citation>
    <scope>NUCLEOTIDE SEQUENCE [LARGE SCALE GENOMIC DNA]</scope>
    <source>
        <strain evidence="1 2">W5</strain>
    </source>
</reference>
<comment type="caution">
    <text evidence="1">The sequence shown here is derived from an EMBL/GenBank/DDBJ whole genome shotgun (WGS) entry which is preliminary data.</text>
</comment>
<name>A0ABW8QD99_9FLAO</name>
<proteinExistence type="predicted"/>
<evidence type="ECO:0000313" key="1">
    <source>
        <dbReference type="EMBL" id="MFK8294105.1"/>
    </source>
</evidence>